<sequence length="135" mass="15141">MLMYMVKDLPLLEEVSITDSRRSGRLFLNGGKLGEVKEWVSSSAFETVKSEMDRIEVPDTVRECYIPVLELPVSGYVMKGITVVVMAMNVNVFQSGDGSRMISEDSSEDKEEAAYSEAVMEILTKHSLIFQPRNP</sequence>
<evidence type="ECO:0000313" key="2">
    <source>
        <dbReference type="Proteomes" id="UP001055811"/>
    </source>
</evidence>
<reference evidence="2" key="1">
    <citation type="journal article" date="2022" name="Mol. Ecol. Resour.">
        <title>The genomes of chicory, endive, great burdock and yacon provide insights into Asteraceae palaeo-polyploidization history and plant inulin production.</title>
        <authorList>
            <person name="Fan W."/>
            <person name="Wang S."/>
            <person name="Wang H."/>
            <person name="Wang A."/>
            <person name="Jiang F."/>
            <person name="Liu H."/>
            <person name="Zhao H."/>
            <person name="Xu D."/>
            <person name="Zhang Y."/>
        </authorList>
    </citation>
    <scope>NUCLEOTIDE SEQUENCE [LARGE SCALE GENOMIC DNA]</scope>
    <source>
        <strain evidence="2">cv. Punajuju</strain>
    </source>
</reference>
<proteinExistence type="predicted"/>
<keyword evidence="2" id="KW-1185">Reference proteome</keyword>
<comment type="caution">
    <text evidence="1">The sequence shown here is derived from an EMBL/GenBank/DDBJ whole genome shotgun (WGS) entry which is preliminary data.</text>
</comment>
<name>A0ACB8ZSQ0_CICIN</name>
<evidence type="ECO:0000313" key="1">
    <source>
        <dbReference type="EMBL" id="KAI3700395.1"/>
    </source>
</evidence>
<organism evidence="1 2">
    <name type="scientific">Cichorium intybus</name>
    <name type="common">Chicory</name>
    <dbReference type="NCBI Taxonomy" id="13427"/>
    <lineage>
        <taxon>Eukaryota</taxon>
        <taxon>Viridiplantae</taxon>
        <taxon>Streptophyta</taxon>
        <taxon>Embryophyta</taxon>
        <taxon>Tracheophyta</taxon>
        <taxon>Spermatophyta</taxon>
        <taxon>Magnoliopsida</taxon>
        <taxon>eudicotyledons</taxon>
        <taxon>Gunneridae</taxon>
        <taxon>Pentapetalae</taxon>
        <taxon>asterids</taxon>
        <taxon>campanulids</taxon>
        <taxon>Asterales</taxon>
        <taxon>Asteraceae</taxon>
        <taxon>Cichorioideae</taxon>
        <taxon>Cichorieae</taxon>
        <taxon>Cichoriinae</taxon>
        <taxon>Cichorium</taxon>
    </lineage>
</organism>
<protein>
    <submittedName>
        <fullName evidence="1">Uncharacterized protein</fullName>
    </submittedName>
</protein>
<gene>
    <name evidence="1" type="ORF">L2E82_45021</name>
</gene>
<accession>A0ACB8ZSQ0</accession>
<dbReference type="EMBL" id="CM042016">
    <property type="protein sequence ID" value="KAI3700395.1"/>
    <property type="molecule type" value="Genomic_DNA"/>
</dbReference>
<dbReference type="Proteomes" id="UP001055811">
    <property type="component" value="Linkage Group LG08"/>
</dbReference>
<reference evidence="1 2" key="2">
    <citation type="journal article" date="2022" name="Mol. Ecol. Resour.">
        <title>The genomes of chicory, endive, great burdock and yacon provide insights into Asteraceae paleo-polyploidization history and plant inulin production.</title>
        <authorList>
            <person name="Fan W."/>
            <person name="Wang S."/>
            <person name="Wang H."/>
            <person name="Wang A."/>
            <person name="Jiang F."/>
            <person name="Liu H."/>
            <person name="Zhao H."/>
            <person name="Xu D."/>
            <person name="Zhang Y."/>
        </authorList>
    </citation>
    <scope>NUCLEOTIDE SEQUENCE [LARGE SCALE GENOMIC DNA]</scope>
    <source>
        <strain evidence="2">cv. Punajuju</strain>
        <tissue evidence="1">Leaves</tissue>
    </source>
</reference>